<feature type="coiled-coil region" evidence="1">
    <location>
        <begin position="103"/>
        <end position="163"/>
    </location>
</feature>
<evidence type="ECO:0008006" key="5">
    <source>
        <dbReference type="Google" id="ProtNLM"/>
    </source>
</evidence>
<feature type="signal peptide" evidence="2">
    <location>
        <begin position="1"/>
        <end position="30"/>
    </location>
</feature>
<comment type="caution">
    <text evidence="3">The sequence shown here is derived from an EMBL/GenBank/DDBJ whole genome shotgun (WGS) entry which is preliminary data.</text>
</comment>
<name>A0A538U2F6_UNCEI</name>
<accession>A0A538U2F6</accession>
<reference evidence="3 4" key="1">
    <citation type="journal article" date="2019" name="Nat. Microbiol.">
        <title>Mediterranean grassland soil C-N compound turnover is dependent on rainfall and depth, and is mediated by genomically divergent microorganisms.</title>
        <authorList>
            <person name="Diamond S."/>
            <person name="Andeer P.F."/>
            <person name="Li Z."/>
            <person name="Crits-Christoph A."/>
            <person name="Burstein D."/>
            <person name="Anantharaman K."/>
            <person name="Lane K.R."/>
            <person name="Thomas B.C."/>
            <person name="Pan C."/>
            <person name="Northen T.R."/>
            <person name="Banfield J.F."/>
        </authorList>
    </citation>
    <scope>NUCLEOTIDE SEQUENCE [LARGE SCALE GENOMIC DNA]</scope>
    <source>
        <strain evidence="3">WS_10</strain>
    </source>
</reference>
<keyword evidence="2" id="KW-0732">Signal</keyword>
<dbReference type="Proteomes" id="UP000319836">
    <property type="component" value="Unassembled WGS sequence"/>
</dbReference>
<evidence type="ECO:0000313" key="4">
    <source>
        <dbReference type="Proteomes" id="UP000319836"/>
    </source>
</evidence>
<dbReference type="AlphaFoldDB" id="A0A538U2F6"/>
<feature type="chain" id="PRO_5021938802" description="DUF4349 domain-containing protein" evidence="2">
    <location>
        <begin position="31"/>
        <end position="291"/>
    </location>
</feature>
<sequence length="291" mass="31780">MLQALRTLPHATLALLAGALLIGAAPPSGALAPQATPTIDRSDPAHVTAVKVERVRPAQEKLPTLQFLRANRDFIRARYDRLVETPLEIRGGSDEIDPRFLNYQDLLNQVRASDDTARTAEDERSRRHLIESIAQLGSLESELDRVERQLAAQRVRLAILEDDFTQRQLTTLMVVVKGFPAASPVTEIEFTIDDGARVRVPLSSEQQESLRHGGLLEIFHGAVEPRAQGIAVTLHGAAWSSGSSGYMTIDPLRDRLTFLRLDLSAVQPAQGGASIQASTWLHEAPAPSVDG</sequence>
<protein>
    <recommendedName>
        <fullName evidence="5">DUF4349 domain-containing protein</fullName>
    </recommendedName>
</protein>
<keyword evidence="1" id="KW-0175">Coiled coil</keyword>
<evidence type="ECO:0000256" key="2">
    <source>
        <dbReference type="SAM" id="SignalP"/>
    </source>
</evidence>
<dbReference type="EMBL" id="VBPA01000236">
    <property type="protein sequence ID" value="TMQ70076.1"/>
    <property type="molecule type" value="Genomic_DNA"/>
</dbReference>
<evidence type="ECO:0000313" key="3">
    <source>
        <dbReference type="EMBL" id="TMQ70076.1"/>
    </source>
</evidence>
<evidence type="ECO:0000256" key="1">
    <source>
        <dbReference type="SAM" id="Coils"/>
    </source>
</evidence>
<proteinExistence type="predicted"/>
<gene>
    <name evidence="3" type="ORF">E6K80_09645</name>
</gene>
<organism evidence="3 4">
    <name type="scientific">Eiseniibacteriota bacterium</name>
    <dbReference type="NCBI Taxonomy" id="2212470"/>
    <lineage>
        <taxon>Bacteria</taxon>
        <taxon>Candidatus Eiseniibacteriota</taxon>
    </lineage>
</organism>